<proteinExistence type="predicted"/>
<dbReference type="EMBL" id="CP036526">
    <property type="protein sequence ID" value="QDT11429.1"/>
    <property type="molecule type" value="Genomic_DNA"/>
</dbReference>
<dbReference type="PROSITE" id="PS00409">
    <property type="entry name" value="PROKAR_NTER_METHYL"/>
    <property type="match status" value="1"/>
</dbReference>
<dbReference type="InterPro" id="IPR045584">
    <property type="entry name" value="Pilin-like"/>
</dbReference>
<keyword evidence="3" id="KW-1185">Reference proteome</keyword>
<dbReference type="AlphaFoldDB" id="A0A517NWD7"/>
<keyword evidence="1" id="KW-0812">Transmembrane</keyword>
<evidence type="ECO:0000256" key="1">
    <source>
        <dbReference type="SAM" id="Phobius"/>
    </source>
</evidence>
<dbReference type="Proteomes" id="UP000319817">
    <property type="component" value="Chromosome"/>
</dbReference>
<feature type="transmembrane region" description="Helical" evidence="1">
    <location>
        <begin position="12"/>
        <end position="34"/>
    </location>
</feature>
<name>A0A517NWD7_9BACT</name>
<dbReference type="InterPro" id="IPR012902">
    <property type="entry name" value="N_methyl_site"/>
</dbReference>
<evidence type="ECO:0000313" key="3">
    <source>
        <dbReference type="Proteomes" id="UP000319817"/>
    </source>
</evidence>
<protein>
    <recommendedName>
        <fullName evidence="4">General secretion pathway GspH domain-containing protein</fullName>
    </recommendedName>
</protein>
<dbReference type="RefSeq" id="WP_145419263.1">
    <property type="nucleotide sequence ID" value="NZ_CP036526.1"/>
</dbReference>
<keyword evidence="1" id="KW-0472">Membrane</keyword>
<gene>
    <name evidence="2" type="ORF">K239x_34260</name>
</gene>
<evidence type="ECO:0000313" key="2">
    <source>
        <dbReference type="EMBL" id="QDT11429.1"/>
    </source>
</evidence>
<dbReference type="Pfam" id="PF07963">
    <property type="entry name" value="N_methyl"/>
    <property type="match status" value="1"/>
</dbReference>
<reference evidence="2 3" key="1">
    <citation type="submission" date="2019-02" db="EMBL/GenBank/DDBJ databases">
        <title>Deep-cultivation of Planctomycetes and their phenomic and genomic characterization uncovers novel biology.</title>
        <authorList>
            <person name="Wiegand S."/>
            <person name="Jogler M."/>
            <person name="Boedeker C."/>
            <person name="Pinto D."/>
            <person name="Vollmers J."/>
            <person name="Rivas-Marin E."/>
            <person name="Kohn T."/>
            <person name="Peeters S.H."/>
            <person name="Heuer A."/>
            <person name="Rast P."/>
            <person name="Oberbeckmann S."/>
            <person name="Bunk B."/>
            <person name="Jeske O."/>
            <person name="Meyerdierks A."/>
            <person name="Storesund J.E."/>
            <person name="Kallscheuer N."/>
            <person name="Luecker S."/>
            <person name="Lage O.M."/>
            <person name="Pohl T."/>
            <person name="Merkel B.J."/>
            <person name="Hornburger P."/>
            <person name="Mueller R.-W."/>
            <person name="Bruemmer F."/>
            <person name="Labrenz M."/>
            <person name="Spormann A.M."/>
            <person name="Op den Camp H."/>
            <person name="Overmann J."/>
            <person name="Amann R."/>
            <person name="Jetten M.S.M."/>
            <person name="Mascher T."/>
            <person name="Medema M.H."/>
            <person name="Devos D.P."/>
            <person name="Kaster A.-K."/>
            <person name="Ovreas L."/>
            <person name="Rohde M."/>
            <person name="Galperin M.Y."/>
            <person name="Jogler C."/>
        </authorList>
    </citation>
    <scope>NUCLEOTIDE SEQUENCE [LARGE SCALE GENOMIC DNA]</scope>
    <source>
        <strain evidence="2 3">K23_9</strain>
    </source>
</reference>
<evidence type="ECO:0008006" key="4">
    <source>
        <dbReference type="Google" id="ProtNLM"/>
    </source>
</evidence>
<sequence length="159" mass="17809">MNKKQLQRCRRGLSLLELLVVVTLMSIFASAAFMRFGRDVFGDTGARSESRTMSLALLQAQRAAIRSGDDHGLLTDGPASKITSWTVVQRRQDNSTVVIDGPHVIPDELSVSVSHNEMWFDFEGNGSQMFDVKLSGPHRKFQLRVEALTRMIRTFEVSP</sequence>
<dbReference type="SUPFAM" id="SSF54523">
    <property type="entry name" value="Pili subunits"/>
    <property type="match status" value="1"/>
</dbReference>
<dbReference type="OrthoDB" id="269374at2"/>
<accession>A0A517NWD7</accession>
<organism evidence="2 3">
    <name type="scientific">Stieleria marina</name>
    <dbReference type="NCBI Taxonomy" id="1930275"/>
    <lineage>
        <taxon>Bacteria</taxon>
        <taxon>Pseudomonadati</taxon>
        <taxon>Planctomycetota</taxon>
        <taxon>Planctomycetia</taxon>
        <taxon>Pirellulales</taxon>
        <taxon>Pirellulaceae</taxon>
        <taxon>Stieleria</taxon>
    </lineage>
</organism>
<dbReference type="NCBIfam" id="TIGR02532">
    <property type="entry name" value="IV_pilin_GFxxxE"/>
    <property type="match status" value="1"/>
</dbReference>
<keyword evidence="1" id="KW-1133">Transmembrane helix</keyword>